<dbReference type="Proteomes" id="UP000430670">
    <property type="component" value="Unassembled WGS sequence"/>
</dbReference>
<evidence type="ECO:0000313" key="8">
    <source>
        <dbReference type="Proteomes" id="UP000430670"/>
    </source>
</evidence>
<protein>
    <recommendedName>
        <fullName evidence="1">Stage 0 sporulation protein A homolog</fullName>
    </recommendedName>
</protein>
<dbReference type="AlphaFoldDB" id="A0A6I3SNY5"/>
<dbReference type="NCBIfam" id="TIGR00277">
    <property type="entry name" value="HDIG"/>
    <property type="match status" value="1"/>
</dbReference>
<dbReference type="OrthoDB" id="9804747at2"/>
<dbReference type="InterPro" id="IPR003607">
    <property type="entry name" value="HD/PDEase_dom"/>
</dbReference>
<dbReference type="PROSITE" id="PS51831">
    <property type="entry name" value="HD"/>
    <property type="match status" value="1"/>
</dbReference>
<dbReference type="SUPFAM" id="SSF109604">
    <property type="entry name" value="HD-domain/PDEase-like"/>
    <property type="match status" value="1"/>
</dbReference>
<evidence type="ECO:0000259" key="4">
    <source>
        <dbReference type="PROSITE" id="PS50110"/>
    </source>
</evidence>
<keyword evidence="8" id="KW-1185">Reference proteome</keyword>
<reference evidence="7 8" key="1">
    <citation type="submission" date="2019-11" db="EMBL/GenBank/DDBJ databases">
        <title>Whole-genome sequence of a the green, strictly anaerobic photosynthetic bacterium Heliobacillus mobilis DSM 6151.</title>
        <authorList>
            <person name="Kyndt J.A."/>
            <person name="Meyer T.E."/>
        </authorList>
    </citation>
    <scope>NUCLEOTIDE SEQUENCE [LARGE SCALE GENOMIC DNA]</scope>
    <source>
        <strain evidence="7 8">DSM 6151</strain>
    </source>
</reference>
<dbReference type="PROSITE" id="PS51832">
    <property type="entry name" value="HD_GYP"/>
    <property type="match status" value="1"/>
</dbReference>
<sequence length="324" mass="36321">MNNVDKPRILVVDENEANRLLLCQLLKEYNVVEADCTEAALNKVDSEKPDLMLLDVMVPEEDGYSLVSTIKSARKTQPIPVILITPLHGIDEKIKCLENGADDFITKPLNPLELAARVKSLLRIKSLHDQLENFHNIVISLALALEAKDDYSVNHSKRTAEYAYRLARRVVPDDPEVELIKFAGLLHDIGKIGIRDEILAKPGKLTLEEYEIIKNHPVLSEKICSSISSLAPCLPFIRSHHESYVGKGYPDGLQGDEIPLGGRILAIADAFDALTSDRPYRKALSRQVALDILRKHAGVQWDPLLVQQFCEIIESEDVYEYIAI</sequence>
<evidence type="ECO:0000313" key="7">
    <source>
        <dbReference type="EMBL" id="MTV50436.1"/>
    </source>
</evidence>
<dbReference type="CDD" id="cd00077">
    <property type="entry name" value="HDc"/>
    <property type="match status" value="1"/>
</dbReference>
<evidence type="ECO:0000256" key="2">
    <source>
        <dbReference type="ARBA" id="ARBA00024867"/>
    </source>
</evidence>
<dbReference type="Gene3D" id="3.40.50.2300">
    <property type="match status" value="1"/>
</dbReference>
<name>A0A6I3SNY5_HELMO</name>
<dbReference type="InterPro" id="IPR011006">
    <property type="entry name" value="CheY-like_superfamily"/>
</dbReference>
<dbReference type="Gene3D" id="1.10.3210.10">
    <property type="entry name" value="Hypothetical protein af1432"/>
    <property type="match status" value="1"/>
</dbReference>
<dbReference type="Pfam" id="PF00072">
    <property type="entry name" value="Response_reg"/>
    <property type="match status" value="1"/>
</dbReference>
<comment type="caution">
    <text evidence="7">The sequence shown here is derived from an EMBL/GenBank/DDBJ whole genome shotgun (WGS) entry which is preliminary data.</text>
</comment>
<dbReference type="RefSeq" id="WP_155477522.1">
    <property type="nucleotide sequence ID" value="NZ_WNKU01000025.1"/>
</dbReference>
<dbReference type="InterPro" id="IPR037522">
    <property type="entry name" value="HD_GYP_dom"/>
</dbReference>
<keyword evidence="3" id="KW-0597">Phosphoprotein</keyword>
<dbReference type="EMBL" id="WNKU01000025">
    <property type="protein sequence ID" value="MTV50436.1"/>
    <property type="molecule type" value="Genomic_DNA"/>
</dbReference>
<comment type="function">
    <text evidence="2">May play the central regulatory role in sporulation. It may be an element of the effector pathway responsible for the activation of sporulation genes in response to nutritional stress. Spo0A may act in concert with spo0H (a sigma factor) to control the expression of some genes that are critical to the sporulation process.</text>
</comment>
<dbReference type="InterPro" id="IPR006675">
    <property type="entry name" value="HDIG_dom"/>
</dbReference>
<evidence type="ECO:0000259" key="6">
    <source>
        <dbReference type="PROSITE" id="PS51832"/>
    </source>
</evidence>
<dbReference type="Pfam" id="PF13487">
    <property type="entry name" value="HD_5"/>
    <property type="match status" value="1"/>
</dbReference>
<feature type="domain" description="Response regulatory" evidence="4">
    <location>
        <begin position="8"/>
        <end position="122"/>
    </location>
</feature>
<dbReference type="SMART" id="SM00448">
    <property type="entry name" value="REC"/>
    <property type="match status" value="1"/>
</dbReference>
<feature type="modified residue" description="4-aspartylphosphate" evidence="3">
    <location>
        <position position="55"/>
    </location>
</feature>
<dbReference type="SUPFAM" id="SSF52172">
    <property type="entry name" value="CheY-like"/>
    <property type="match status" value="1"/>
</dbReference>
<dbReference type="InterPro" id="IPR006674">
    <property type="entry name" value="HD_domain"/>
</dbReference>
<proteinExistence type="predicted"/>
<organism evidence="7 8">
    <name type="scientific">Heliobacterium mobile</name>
    <name type="common">Heliobacillus mobilis</name>
    <dbReference type="NCBI Taxonomy" id="28064"/>
    <lineage>
        <taxon>Bacteria</taxon>
        <taxon>Bacillati</taxon>
        <taxon>Bacillota</taxon>
        <taxon>Clostridia</taxon>
        <taxon>Eubacteriales</taxon>
        <taxon>Heliobacteriaceae</taxon>
        <taxon>Heliobacterium</taxon>
    </lineage>
</organism>
<dbReference type="PROSITE" id="PS50110">
    <property type="entry name" value="RESPONSE_REGULATORY"/>
    <property type="match status" value="1"/>
</dbReference>
<dbReference type="InterPro" id="IPR001789">
    <property type="entry name" value="Sig_transdc_resp-reg_receiver"/>
</dbReference>
<evidence type="ECO:0000259" key="5">
    <source>
        <dbReference type="PROSITE" id="PS51831"/>
    </source>
</evidence>
<accession>A0A6I3SNY5</accession>
<feature type="domain" description="HD-GYP" evidence="6">
    <location>
        <begin position="130"/>
        <end position="324"/>
    </location>
</feature>
<dbReference type="GO" id="GO:0000160">
    <property type="term" value="P:phosphorelay signal transduction system"/>
    <property type="evidence" value="ECO:0007669"/>
    <property type="project" value="InterPro"/>
</dbReference>
<feature type="domain" description="HD" evidence="5">
    <location>
        <begin position="152"/>
        <end position="274"/>
    </location>
</feature>
<dbReference type="PANTHER" id="PTHR45228">
    <property type="entry name" value="CYCLIC DI-GMP PHOSPHODIESTERASE TM_0186-RELATED"/>
    <property type="match status" value="1"/>
</dbReference>
<dbReference type="InterPro" id="IPR052020">
    <property type="entry name" value="Cyclic_di-GMP/3'3'-cGAMP_PDE"/>
</dbReference>
<evidence type="ECO:0000256" key="1">
    <source>
        <dbReference type="ARBA" id="ARBA00018672"/>
    </source>
</evidence>
<gene>
    <name evidence="7" type="ORF">GJ688_15860</name>
</gene>
<dbReference type="SMART" id="SM00471">
    <property type="entry name" value="HDc"/>
    <property type="match status" value="1"/>
</dbReference>
<evidence type="ECO:0000256" key="3">
    <source>
        <dbReference type="PROSITE-ProRule" id="PRU00169"/>
    </source>
</evidence>